<sequence length="252" mass="29198">MNKRFLARTLLAIPFVLVFESMILISEKQPDRSVAELFMGFVVGTITHPERRYFVFTLEGLLYIFLFQILFGSYIYQEFRYSNTYVFSRISGIGKWFMTKSLFLGFFTGIYVFLYLGTFYLLALYHTGNPPDLPSWILLIKFFVQVFLVTFTGTMLINILSLSLGNTLAYLVVYGLQIMEVYIIMSYTEIPILNRSPVLLKFFPFSSLVINTAGSPPFDMAALTSHLLISFSCFFFCFWKVKQTDVSLVKYH</sequence>
<keyword evidence="1" id="KW-0812">Transmembrane</keyword>
<keyword evidence="1" id="KW-1133">Transmembrane helix</keyword>
<comment type="caution">
    <text evidence="2">The sequence shown here is derived from an EMBL/GenBank/DDBJ whole genome shotgun (WGS) entry which is preliminary data.</text>
</comment>
<dbReference type="AlphaFoldDB" id="A0A941CP18"/>
<name>A0A941CP18_9CLOT</name>
<reference evidence="2" key="1">
    <citation type="submission" date="2021-04" db="EMBL/GenBank/DDBJ databases">
        <title>Proteiniclasticum sedimins sp. nov., an obligate anaerobic bacterium isolated from anaerobic sludge.</title>
        <authorList>
            <person name="Liu J."/>
        </authorList>
    </citation>
    <scope>NUCLEOTIDE SEQUENCE</scope>
    <source>
        <strain evidence="2">BAD-10</strain>
    </source>
</reference>
<feature type="transmembrane region" description="Helical" evidence="1">
    <location>
        <begin position="220"/>
        <end position="241"/>
    </location>
</feature>
<dbReference type="Proteomes" id="UP000675379">
    <property type="component" value="Unassembled WGS sequence"/>
</dbReference>
<keyword evidence="1" id="KW-0472">Membrane</keyword>
<evidence type="ECO:0000313" key="3">
    <source>
        <dbReference type="Proteomes" id="UP000675379"/>
    </source>
</evidence>
<feature type="transmembrane region" description="Helical" evidence="1">
    <location>
        <begin position="6"/>
        <end position="25"/>
    </location>
</feature>
<evidence type="ECO:0000313" key="2">
    <source>
        <dbReference type="EMBL" id="MBR0576245.1"/>
    </source>
</evidence>
<dbReference type="EMBL" id="JAGSCS010000008">
    <property type="protein sequence ID" value="MBR0576245.1"/>
    <property type="molecule type" value="Genomic_DNA"/>
</dbReference>
<protein>
    <submittedName>
        <fullName evidence="2">Uncharacterized protein</fullName>
    </submittedName>
</protein>
<organism evidence="2 3">
    <name type="scientific">Proteiniclasticum sediminis</name>
    <dbReference type="NCBI Taxonomy" id="2804028"/>
    <lineage>
        <taxon>Bacteria</taxon>
        <taxon>Bacillati</taxon>
        <taxon>Bacillota</taxon>
        <taxon>Clostridia</taxon>
        <taxon>Eubacteriales</taxon>
        <taxon>Clostridiaceae</taxon>
        <taxon>Proteiniclasticum</taxon>
    </lineage>
</organism>
<feature type="transmembrane region" description="Helical" evidence="1">
    <location>
        <begin position="102"/>
        <end position="124"/>
    </location>
</feature>
<feature type="transmembrane region" description="Helical" evidence="1">
    <location>
        <begin position="136"/>
        <end position="161"/>
    </location>
</feature>
<evidence type="ECO:0000256" key="1">
    <source>
        <dbReference type="SAM" id="Phobius"/>
    </source>
</evidence>
<keyword evidence="3" id="KW-1185">Reference proteome</keyword>
<proteinExistence type="predicted"/>
<feature type="transmembrane region" description="Helical" evidence="1">
    <location>
        <begin position="53"/>
        <end position="76"/>
    </location>
</feature>
<dbReference type="RefSeq" id="WP_211801084.1">
    <property type="nucleotide sequence ID" value="NZ_JAGSCS010000008.1"/>
</dbReference>
<gene>
    <name evidence="2" type="ORF">KCG48_07795</name>
</gene>
<feature type="transmembrane region" description="Helical" evidence="1">
    <location>
        <begin position="167"/>
        <end position="185"/>
    </location>
</feature>
<accession>A0A941CP18</accession>